<evidence type="ECO:0000259" key="4">
    <source>
        <dbReference type="Pfam" id="PF18809"/>
    </source>
</evidence>
<reference evidence="5" key="1">
    <citation type="submission" date="2019-04" db="EMBL/GenBank/DDBJ databases">
        <title>Whole genome sequencing of oral phylogroup 2 treponemes.</title>
        <authorList>
            <person name="Chan Y."/>
            <person name="Zeng H.H."/>
            <person name="Yu X.L."/>
            <person name="Leung W.K."/>
            <person name="Watt R.M."/>
        </authorList>
    </citation>
    <scope>NUCLEOTIDE SEQUENCE</scope>
    <source>
        <strain evidence="5">OMZ 847</strain>
    </source>
</reference>
<evidence type="ECO:0000256" key="1">
    <source>
        <dbReference type="SAM" id="Coils"/>
    </source>
</evidence>
<dbReference type="EMBL" id="CP038802">
    <property type="protein sequence ID" value="UTY27631.1"/>
    <property type="molecule type" value="Genomic_DNA"/>
</dbReference>
<feature type="domain" description="Phage-Barnase-EndoU-ColicinE5/D-RelE-like nuclease" evidence="4">
    <location>
        <begin position="219"/>
        <end position="308"/>
    </location>
</feature>
<feature type="compositionally biased region" description="Basic and acidic residues" evidence="2">
    <location>
        <begin position="137"/>
        <end position="155"/>
    </location>
</feature>
<keyword evidence="1" id="KW-0175">Coiled coil</keyword>
<feature type="coiled-coil region" evidence="1">
    <location>
        <begin position="344"/>
        <end position="371"/>
    </location>
</feature>
<evidence type="ECO:0000313" key="5">
    <source>
        <dbReference type="EMBL" id="UTY27631.1"/>
    </source>
</evidence>
<name>A0ABY5HTY3_9SPIR</name>
<dbReference type="InterPro" id="IPR041092">
    <property type="entry name" value="PBECR1"/>
</dbReference>
<accession>A0ABY5HTY3</accession>
<evidence type="ECO:0000256" key="2">
    <source>
        <dbReference type="SAM" id="MobiDB-lite"/>
    </source>
</evidence>
<sequence>MQITVNKEAGFRMLKSINGFLQADSADEFFIQKAIGHKYLRKIPKKSGKGYWYIYTETFKKPLQFLQQVFNISKERINKEFEENNIEKEYGVDKQTYSAHVLEYLTNKLKWDNLFSKNEKREQYKKAVNTKRTKTTQSEKTDDNGKKQNPVEKDKGDKIVVNRTLMYKVWSIYNKKEIETENARSYDGYPEKDYPEYKGKGQEAVDFIVKQKGGQVRGAFNRPDIGDIDVVWGKITDKEKHTGYGLSHIIDKHGIEATKKIGEVVKDGQFLIDESNNRIFIENNGYHLGLRQQWDGKKKIWIVTNFRKGGTTETSYSNSDYTGETLPETSTTIIPQSEEKNNSLSEAMKGNQNAKKDFAEAEKKRKVQNEKRKAAGLPQTELFERESTIKDSTWDPNSEEYRYKDTGYIAGSRKELAQNYIKRMAKEKKQVIEHEIDWEGIEENPRLAKQLITKSNIFGSVDWDSLKAGGMTGGAAFLIDRVYAMIGKEPAEDSPEARRAYVIGVNGLRDRLERVKTVQDVENTLIEIGEEMAGRFHSVRDTDEYKEKAKKNSALRQKVEEIRDKDRKLFKACDREEYAARSRANERIRKYLADRKVIKWNQKWWGEKELSKLSTVEKVKFSEFQEQVKKEEFAKRNELFAAHRKFQEENGYIRSIEERKYVYPNGHWRYIDFPLEKELLDAEQNLETWEKIHGEAAMLENPLYKAWYQLGDKFKVITQHSYRNKTFYQHKADARRGNYDDWEWLKKDTIEVSRKGRERKSNFEFLVAKEFNRKGGRNVTAKTTQELKELFNLRDVQSGNWVLKDPESAKWHVDRMTEAFADLCDVTGIPDNLVSLNGRLAIAIGARGTGGEGAAKAHYEPIQRVINITKMKGGGSLAHEWFHAFDNLISEAMQGGNVNTFLTNRYMDMSKEQSNLLREYMSIKNNSSMLPHQKKFQLHILGNKLQSAGVKIPDEGSQEEYVLTVKAAFDKLVSVMMEGNEPVMKKVEYSDKDRELAHLNFDNPKTAFTKAIKEAGSLEKAIAVINNRFEGLTNKKNIKAKSDFIRVTCAYYNSYQNENEALIDSGERKSLFYAEAVQLDGNGAKKNYWSSPHEMAARAFSAYIDDTLRAQNRVNDYLAFATTNSYYAAESPYPEGEERERINTAFKELFDVVKSTGAIRKALRFKPEKGVKYVLLAKSYWRHV</sequence>
<evidence type="ECO:0008006" key="7">
    <source>
        <dbReference type="Google" id="ProtNLM"/>
    </source>
</evidence>
<dbReference type="Proteomes" id="UP001059401">
    <property type="component" value="Chromosome"/>
</dbReference>
<dbReference type="Pfam" id="PF18809">
    <property type="entry name" value="PBECR1"/>
    <property type="match status" value="1"/>
</dbReference>
<dbReference type="InterPro" id="IPR041047">
    <property type="entry name" value="LPD1"/>
</dbReference>
<dbReference type="RefSeq" id="WP_255805643.1">
    <property type="nucleotide sequence ID" value="NZ_CP038802.1"/>
</dbReference>
<feature type="domain" description="Large polyvalent protein-associated" evidence="3">
    <location>
        <begin position="1084"/>
        <end position="1155"/>
    </location>
</feature>
<evidence type="ECO:0000313" key="6">
    <source>
        <dbReference type="Proteomes" id="UP001059401"/>
    </source>
</evidence>
<protein>
    <recommendedName>
        <fullName evidence="7">Large polyvalent protein-associated domain-containing protein</fullName>
    </recommendedName>
</protein>
<dbReference type="Pfam" id="PF18796">
    <property type="entry name" value="LPD1"/>
    <property type="match status" value="1"/>
</dbReference>
<evidence type="ECO:0000259" key="3">
    <source>
        <dbReference type="Pfam" id="PF18796"/>
    </source>
</evidence>
<proteinExistence type="predicted"/>
<gene>
    <name evidence="5" type="ORF">E4N76_00510</name>
</gene>
<organism evidence="5 6">
    <name type="scientific">Treponema putidum</name>
    <dbReference type="NCBI Taxonomy" id="221027"/>
    <lineage>
        <taxon>Bacteria</taxon>
        <taxon>Pseudomonadati</taxon>
        <taxon>Spirochaetota</taxon>
        <taxon>Spirochaetia</taxon>
        <taxon>Spirochaetales</taxon>
        <taxon>Treponemataceae</taxon>
        <taxon>Treponema</taxon>
    </lineage>
</organism>
<keyword evidence="6" id="KW-1185">Reference proteome</keyword>
<feature type="region of interest" description="Disordered" evidence="2">
    <location>
        <begin position="123"/>
        <end position="155"/>
    </location>
</feature>